<dbReference type="STRING" id="694270.A0A395T7J8"/>
<evidence type="ECO:0000259" key="1">
    <source>
        <dbReference type="PROSITE" id="PS51154"/>
    </source>
</evidence>
<keyword evidence="2" id="KW-0548">Nucleotidyltransferase</keyword>
<dbReference type="InterPro" id="IPR043472">
    <property type="entry name" value="Macro_dom-like"/>
</dbReference>
<gene>
    <name evidence="2" type="ORF">FLONG3_1719</name>
</gene>
<dbReference type="OrthoDB" id="6077599at2759"/>
<name>A0A395T7J8_9HYPO</name>
<dbReference type="PROSITE" id="PS51154">
    <property type="entry name" value="MACRO"/>
    <property type="match status" value="1"/>
</dbReference>
<feature type="domain" description="Macro" evidence="1">
    <location>
        <begin position="31"/>
        <end position="211"/>
    </location>
</feature>
<dbReference type="Pfam" id="PF01661">
    <property type="entry name" value="Macro"/>
    <property type="match status" value="1"/>
</dbReference>
<keyword evidence="2" id="KW-0696">RNA-directed RNA polymerase</keyword>
<evidence type="ECO:0000313" key="2">
    <source>
        <dbReference type="EMBL" id="RGP80185.1"/>
    </source>
</evidence>
<keyword evidence="3" id="KW-1185">Reference proteome</keyword>
<reference evidence="2 3" key="1">
    <citation type="journal article" date="2018" name="PLoS Pathog.">
        <title>Evolution of structural diversity of trichothecenes, a family of toxins produced by plant pathogenic and entomopathogenic fungi.</title>
        <authorList>
            <person name="Proctor R.H."/>
            <person name="McCormick S.P."/>
            <person name="Kim H.S."/>
            <person name="Cardoza R.E."/>
            <person name="Stanley A.M."/>
            <person name="Lindo L."/>
            <person name="Kelly A."/>
            <person name="Brown D.W."/>
            <person name="Lee T."/>
            <person name="Vaughan M.M."/>
            <person name="Alexander N.J."/>
            <person name="Busman M."/>
            <person name="Gutierrez S."/>
        </authorList>
    </citation>
    <scope>NUCLEOTIDE SEQUENCE [LARGE SCALE GENOMIC DNA]</scope>
    <source>
        <strain evidence="2 3">NRRL 20695</strain>
    </source>
</reference>
<dbReference type="InterPro" id="IPR002589">
    <property type="entry name" value="Macro_dom"/>
</dbReference>
<dbReference type="PANTHER" id="PTHR11106">
    <property type="entry name" value="GANGLIOSIDE INDUCED DIFFERENTIATION ASSOCIATED PROTEIN 2-RELATED"/>
    <property type="match status" value="1"/>
</dbReference>
<dbReference type="Gene3D" id="3.40.220.10">
    <property type="entry name" value="Leucine Aminopeptidase, subunit E, domain 1"/>
    <property type="match status" value="1"/>
</dbReference>
<dbReference type="CDD" id="cd02908">
    <property type="entry name" value="Macro_OAADPr_deacetylase"/>
    <property type="match status" value="1"/>
</dbReference>
<dbReference type="SUPFAM" id="SSF52949">
    <property type="entry name" value="Macro domain-like"/>
    <property type="match status" value="1"/>
</dbReference>
<comment type="caution">
    <text evidence="2">The sequence shown here is derived from an EMBL/GenBank/DDBJ whole genome shotgun (WGS) entry which is preliminary data.</text>
</comment>
<dbReference type="Proteomes" id="UP000266234">
    <property type="component" value="Unassembled WGS sequence"/>
</dbReference>
<dbReference type="NCBIfam" id="NF001664">
    <property type="entry name" value="PRK00431.1-6"/>
    <property type="match status" value="1"/>
</dbReference>
<proteinExistence type="predicted"/>
<organism evidence="2 3">
    <name type="scientific">Fusarium longipes</name>
    <dbReference type="NCBI Taxonomy" id="694270"/>
    <lineage>
        <taxon>Eukaryota</taxon>
        <taxon>Fungi</taxon>
        <taxon>Dikarya</taxon>
        <taxon>Ascomycota</taxon>
        <taxon>Pezizomycotina</taxon>
        <taxon>Sordariomycetes</taxon>
        <taxon>Hypocreomycetidae</taxon>
        <taxon>Hypocreales</taxon>
        <taxon>Nectriaceae</taxon>
        <taxon>Fusarium</taxon>
    </lineage>
</organism>
<sequence>MAVKSVNDIPTLTQLYRDPESVLSAAISKGDTRLPPNNAINERIGLIRGDITKLRLDAVLNAAKRSLLGGGGIDGAIHAAAGKGLLAECRPLGPINTGEAVITKGYNLPAKYVIHTVGPIYGHESKPDEKLAMCYRESLKVAVENGVETIGLCGVSTGIYGYPHDVAAQIACKTVREFLETEEGEKLSRVVFVTFTSADVKSYNETIPIVFPPVKGEVTE</sequence>
<accession>A0A395T7J8</accession>
<dbReference type="GO" id="GO:0003968">
    <property type="term" value="F:RNA-directed RNA polymerase activity"/>
    <property type="evidence" value="ECO:0007669"/>
    <property type="project" value="UniProtKB-KW"/>
</dbReference>
<evidence type="ECO:0000313" key="3">
    <source>
        <dbReference type="Proteomes" id="UP000266234"/>
    </source>
</evidence>
<dbReference type="PANTHER" id="PTHR11106:SF27">
    <property type="entry name" value="MACRO DOMAIN-CONTAINING PROTEIN"/>
    <property type="match status" value="1"/>
</dbReference>
<dbReference type="AlphaFoldDB" id="A0A395T7J8"/>
<protein>
    <submittedName>
        <fullName evidence="2">Rna-directed rna polymerase</fullName>
    </submittedName>
</protein>
<keyword evidence="2" id="KW-0808">Transferase</keyword>
<dbReference type="EMBL" id="PXOG01000035">
    <property type="protein sequence ID" value="RGP80185.1"/>
    <property type="molecule type" value="Genomic_DNA"/>
</dbReference>
<dbReference type="SMART" id="SM00506">
    <property type="entry name" value="A1pp"/>
    <property type="match status" value="1"/>
</dbReference>